<evidence type="ECO:0000256" key="2">
    <source>
        <dbReference type="ARBA" id="ARBA00022729"/>
    </source>
</evidence>
<keyword evidence="5" id="KW-1185">Reference proteome</keyword>
<dbReference type="GO" id="GO:0043190">
    <property type="term" value="C:ATP-binding cassette (ABC) transporter complex"/>
    <property type="evidence" value="ECO:0007669"/>
    <property type="project" value="InterPro"/>
</dbReference>
<feature type="chain" id="PRO_5038413286" evidence="3">
    <location>
        <begin position="27"/>
        <end position="311"/>
    </location>
</feature>
<organism evidence="4 5">
    <name type="scientific">Isoptericola jiangsuensis</name>
    <dbReference type="NCBI Taxonomy" id="548579"/>
    <lineage>
        <taxon>Bacteria</taxon>
        <taxon>Bacillati</taxon>
        <taxon>Actinomycetota</taxon>
        <taxon>Actinomycetes</taxon>
        <taxon>Micrococcales</taxon>
        <taxon>Promicromonosporaceae</taxon>
        <taxon>Isoptericola</taxon>
    </lineage>
</organism>
<sequence length="311" mass="32154">MRTRALPTLGALGLGAALLLSGCSGAAEADDAAQPAASDPDAPLTFATTPLGDDPGAENPIEAFAELVTEATGREVEIVDVPDYTAVVEALRNHHVDIGFMSGFPSALAVNTGEVDALVAWPGNDDPVSTCLVLDGSPLESLADVTPDTVVAFADPASSSGYFMPVAMLHEAGLEKDVDYTSMFSGGHDMSFVALKEGQVDVACTSTFFPSMAGQDNPMFPFAEGETRSIGVSGSMPVAVTVLADQDLAADKRAELLEALPTVFVEENADRLGAMLEAMQGTDPVLEPGDEIFQPFVDVAAVADVDISDLG</sequence>
<dbReference type="InterPro" id="IPR005770">
    <property type="entry name" value="PhnD"/>
</dbReference>
<evidence type="ECO:0000313" key="4">
    <source>
        <dbReference type="EMBL" id="PFG41658.1"/>
    </source>
</evidence>
<comment type="caution">
    <text evidence="4">The sequence shown here is derived from an EMBL/GenBank/DDBJ whole genome shotgun (WGS) entry which is preliminary data.</text>
</comment>
<dbReference type="OrthoDB" id="9764656at2"/>
<dbReference type="AlphaFoldDB" id="A0A2A9ES04"/>
<dbReference type="Proteomes" id="UP000224130">
    <property type="component" value="Unassembled WGS sequence"/>
</dbReference>
<dbReference type="PROSITE" id="PS51257">
    <property type="entry name" value="PROKAR_LIPOPROTEIN"/>
    <property type="match status" value="1"/>
</dbReference>
<dbReference type="NCBIfam" id="TIGR01098">
    <property type="entry name" value="3A0109s03R"/>
    <property type="match status" value="1"/>
</dbReference>
<accession>A0A2A9ES04</accession>
<dbReference type="GO" id="GO:0055085">
    <property type="term" value="P:transmembrane transport"/>
    <property type="evidence" value="ECO:0007669"/>
    <property type="project" value="InterPro"/>
</dbReference>
<evidence type="ECO:0000256" key="3">
    <source>
        <dbReference type="SAM" id="SignalP"/>
    </source>
</evidence>
<dbReference type="RefSeq" id="WP_098462246.1">
    <property type="nucleotide sequence ID" value="NZ_PDJJ01000001.1"/>
</dbReference>
<keyword evidence="2 3" id="KW-0732">Signal</keyword>
<proteinExistence type="inferred from homology"/>
<dbReference type="Pfam" id="PF12974">
    <property type="entry name" value="Phosphonate-bd"/>
    <property type="match status" value="1"/>
</dbReference>
<dbReference type="Gene3D" id="3.40.190.10">
    <property type="entry name" value="Periplasmic binding protein-like II"/>
    <property type="match status" value="2"/>
</dbReference>
<dbReference type="PANTHER" id="PTHR35841">
    <property type="entry name" value="PHOSPHONATES-BINDING PERIPLASMIC PROTEIN"/>
    <property type="match status" value="1"/>
</dbReference>
<gene>
    <name evidence="4" type="ORF">ATJ88_0300</name>
</gene>
<protein>
    <submittedName>
        <fullName evidence="4">Phosphonate transport system substrate-binding protein</fullName>
    </submittedName>
</protein>
<reference evidence="4 5" key="1">
    <citation type="submission" date="2017-10" db="EMBL/GenBank/DDBJ databases">
        <title>Sequencing the genomes of 1000 actinobacteria strains.</title>
        <authorList>
            <person name="Klenk H.-P."/>
        </authorList>
    </citation>
    <scope>NUCLEOTIDE SEQUENCE [LARGE SCALE GENOMIC DNA]</scope>
    <source>
        <strain evidence="4 5">DSM 21863</strain>
    </source>
</reference>
<evidence type="ECO:0000313" key="5">
    <source>
        <dbReference type="Proteomes" id="UP000224130"/>
    </source>
</evidence>
<dbReference type="PANTHER" id="PTHR35841:SF1">
    <property type="entry name" value="PHOSPHONATES-BINDING PERIPLASMIC PROTEIN"/>
    <property type="match status" value="1"/>
</dbReference>
<dbReference type="EMBL" id="PDJJ01000001">
    <property type="protein sequence ID" value="PFG41658.1"/>
    <property type="molecule type" value="Genomic_DNA"/>
</dbReference>
<name>A0A2A9ES04_9MICO</name>
<evidence type="ECO:0000256" key="1">
    <source>
        <dbReference type="ARBA" id="ARBA00007162"/>
    </source>
</evidence>
<feature type="signal peptide" evidence="3">
    <location>
        <begin position="1"/>
        <end position="26"/>
    </location>
</feature>
<dbReference type="SUPFAM" id="SSF53850">
    <property type="entry name" value="Periplasmic binding protein-like II"/>
    <property type="match status" value="1"/>
</dbReference>
<comment type="similarity">
    <text evidence="1">Belongs to the phosphate/phosphite/phosphonate binding protein family.</text>
</comment>